<comment type="caution">
    <text evidence="6">The sequence shown here is derived from an EMBL/GenBank/DDBJ whole genome shotgun (WGS) entry which is preliminary data.</text>
</comment>
<evidence type="ECO:0000313" key="6">
    <source>
        <dbReference type="EMBL" id="VDI20429.1"/>
    </source>
</evidence>
<reference evidence="6" key="1">
    <citation type="submission" date="2018-11" db="EMBL/GenBank/DDBJ databases">
        <authorList>
            <person name="Alioto T."/>
            <person name="Alioto T."/>
        </authorList>
    </citation>
    <scope>NUCLEOTIDE SEQUENCE</scope>
</reference>
<dbReference type="AlphaFoldDB" id="A0A8B6DLZ9"/>
<dbReference type="EMBL" id="UYJE01003581">
    <property type="protein sequence ID" value="VDI20429.1"/>
    <property type="molecule type" value="Genomic_DNA"/>
</dbReference>
<evidence type="ECO:0000256" key="1">
    <source>
        <dbReference type="ARBA" id="ARBA00004175"/>
    </source>
</evidence>
<protein>
    <submittedName>
        <fullName evidence="6">Uncharacterized protein</fullName>
    </submittedName>
</protein>
<sequence>MCSVLFLSFSDQTGNYTRNQSTSSRVTWNGHMLTSMGDSTRLGSSLQGTNLSTMMTNKHYRTVVGIEITNWTKYHLTSPEVNIYSGYISMPPVSVRPGQKEGMIAHKHGYTMTGSSGIVSWLIKKREKRVVIVWGSPFIASNTMAVGLTTAGKDNHESSWFNTITQGKSDANLRYEPFTYDNAIKEIIIEDEDFQICGSMGTSHKPEVKITVRPTQMADLSIDGLQ</sequence>
<name>A0A8B6DLZ9_MYTGA</name>
<organism evidence="6 7">
    <name type="scientific">Mytilus galloprovincialis</name>
    <name type="common">Mediterranean mussel</name>
    <dbReference type="NCBI Taxonomy" id="29158"/>
    <lineage>
        <taxon>Eukaryota</taxon>
        <taxon>Metazoa</taxon>
        <taxon>Spiralia</taxon>
        <taxon>Lophotrochozoa</taxon>
        <taxon>Mollusca</taxon>
        <taxon>Bivalvia</taxon>
        <taxon>Autobranchia</taxon>
        <taxon>Pteriomorphia</taxon>
        <taxon>Mytilida</taxon>
        <taxon>Mytiloidea</taxon>
        <taxon>Mytilidae</taxon>
        <taxon>Mytilinae</taxon>
        <taxon>Mytilus</taxon>
    </lineage>
</organism>
<evidence type="ECO:0000256" key="3">
    <source>
        <dbReference type="ARBA" id="ARBA00022537"/>
    </source>
</evidence>
<keyword evidence="4" id="KW-1053">Target membrane</keyword>
<gene>
    <name evidence="6" type="ORF">MGAL_10B029069</name>
</gene>
<dbReference type="InterPro" id="IPR050677">
    <property type="entry name" value="Actinoporin_PFT"/>
</dbReference>
<dbReference type="Gene3D" id="2.60.270.20">
    <property type="entry name" value="Cytolysin/lectin"/>
    <property type="match status" value="1"/>
</dbReference>
<keyword evidence="7" id="KW-1185">Reference proteome</keyword>
<keyword evidence="5" id="KW-0166">Nematocyst</keyword>
<dbReference type="GO" id="GO:0044218">
    <property type="term" value="C:other organism cell membrane"/>
    <property type="evidence" value="ECO:0007669"/>
    <property type="project" value="UniProtKB-KW"/>
</dbReference>
<accession>A0A8B6DLZ9</accession>
<proteinExistence type="predicted"/>
<evidence type="ECO:0000256" key="4">
    <source>
        <dbReference type="ARBA" id="ARBA00023298"/>
    </source>
</evidence>
<keyword evidence="4" id="KW-0472">Membrane</keyword>
<evidence type="ECO:0000256" key="2">
    <source>
        <dbReference type="ARBA" id="ARBA00004532"/>
    </source>
</evidence>
<dbReference type="SUPFAM" id="SSF63724">
    <property type="entry name" value="Cytolysin/lectin"/>
    <property type="match status" value="1"/>
</dbReference>
<dbReference type="PANTHER" id="PTHR40388:SF1">
    <property type="entry name" value="BRYOPORIN"/>
    <property type="match status" value="1"/>
</dbReference>
<dbReference type="GO" id="GO:0042151">
    <property type="term" value="C:nematocyst"/>
    <property type="evidence" value="ECO:0007669"/>
    <property type="project" value="UniProtKB-SubCell"/>
</dbReference>
<keyword evidence="3" id="KW-1052">Target cell membrane</keyword>
<dbReference type="Proteomes" id="UP000596742">
    <property type="component" value="Unassembled WGS sequence"/>
</dbReference>
<dbReference type="OrthoDB" id="6088470at2759"/>
<evidence type="ECO:0000313" key="7">
    <source>
        <dbReference type="Proteomes" id="UP000596742"/>
    </source>
</evidence>
<dbReference type="PANTHER" id="PTHR40388">
    <property type="entry name" value="BRYOPORIN"/>
    <property type="match status" value="1"/>
</dbReference>
<comment type="subcellular location">
    <subcellularLocation>
        <location evidence="2">Nematocyst</location>
    </subcellularLocation>
    <subcellularLocation>
        <location evidence="1">Target cell membrane</location>
    </subcellularLocation>
</comment>
<evidence type="ECO:0000256" key="5">
    <source>
        <dbReference type="ARBA" id="ARBA00023331"/>
    </source>
</evidence>
<dbReference type="InterPro" id="IPR015926">
    <property type="entry name" value="Cytolysin/lectin"/>
</dbReference>